<reference evidence="1 2" key="1">
    <citation type="journal article" date="2012" name="J. Bacteriol.">
        <title>Genome sequence of benzo(a)pyrene-degrading bacterium Novosphingobium pentaromativorans US6-1.</title>
        <authorList>
            <person name="Luo Y.R."/>
            <person name="Kang S.G."/>
            <person name="Kim S.J."/>
            <person name="Kim M.R."/>
            <person name="Li N."/>
            <person name="Lee J.H."/>
            <person name="Kwon K.K."/>
        </authorList>
    </citation>
    <scope>NUCLEOTIDE SEQUENCE [LARGE SCALE GENOMIC DNA]</scope>
    <source>
        <strain evidence="1 2">US6-1</strain>
    </source>
</reference>
<accession>G6EFS4</accession>
<evidence type="ECO:0000313" key="1">
    <source>
        <dbReference type="EMBL" id="EHJ59852.1"/>
    </source>
</evidence>
<evidence type="ECO:0000313" key="2">
    <source>
        <dbReference type="Proteomes" id="UP000004030"/>
    </source>
</evidence>
<comment type="caution">
    <text evidence="1">The sequence shown here is derived from an EMBL/GenBank/DDBJ whole genome shotgun (WGS) entry which is preliminary data.</text>
</comment>
<protein>
    <submittedName>
        <fullName evidence="1">Uncharacterized protein</fullName>
    </submittedName>
</protein>
<name>G6EFS4_9SPHN</name>
<dbReference type="Proteomes" id="UP000004030">
    <property type="component" value="Unassembled WGS sequence"/>
</dbReference>
<gene>
    <name evidence="1" type="ORF">NSU_3195</name>
</gene>
<proteinExistence type="predicted"/>
<dbReference type="EMBL" id="AGFM01000053">
    <property type="protein sequence ID" value="EHJ59852.1"/>
    <property type="molecule type" value="Genomic_DNA"/>
</dbReference>
<sequence>MDGTGSRPYRRTASDSFGLLKEKEAMRQARLEAHRTEIGHGATSAPGICA</sequence>
<keyword evidence="2" id="KW-1185">Reference proteome</keyword>
<organism evidence="1 2">
    <name type="scientific">Novosphingobium pentaromativorans US6-1</name>
    <dbReference type="NCBI Taxonomy" id="1088721"/>
    <lineage>
        <taxon>Bacteria</taxon>
        <taxon>Pseudomonadati</taxon>
        <taxon>Pseudomonadota</taxon>
        <taxon>Alphaproteobacteria</taxon>
        <taxon>Sphingomonadales</taxon>
        <taxon>Sphingomonadaceae</taxon>
        <taxon>Novosphingobium</taxon>
    </lineage>
</organism>
<dbReference type="AlphaFoldDB" id="G6EFS4"/>
<dbReference type="PATRIC" id="fig|1088721.3.peg.3152"/>